<reference evidence="3" key="1">
    <citation type="journal article" date="2021" name="Nat. Commun.">
        <title>Genetic determinants of endophytism in the Arabidopsis root mycobiome.</title>
        <authorList>
            <person name="Mesny F."/>
            <person name="Miyauchi S."/>
            <person name="Thiergart T."/>
            <person name="Pickel B."/>
            <person name="Atanasova L."/>
            <person name="Karlsson M."/>
            <person name="Huettel B."/>
            <person name="Barry K.W."/>
            <person name="Haridas S."/>
            <person name="Chen C."/>
            <person name="Bauer D."/>
            <person name="Andreopoulos W."/>
            <person name="Pangilinan J."/>
            <person name="LaButti K."/>
            <person name="Riley R."/>
            <person name="Lipzen A."/>
            <person name="Clum A."/>
            <person name="Drula E."/>
            <person name="Henrissat B."/>
            <person name="Kohler A."/>
            <person name="Grigoriev I.V."/>
            <person name="Martin F.M."/>
            <person name="Hacquard S."/>
        </authorList>
    </citation>
    <scope>NUCLEOTIDE SEQUENCE</scope>
    <source>
        <strain evidence="3">MPI-CAGE-CH-0243</strain>
    </source>
</reference>
<dbReference type="Gene3D" id="3.90.190.10">
    <property type="entry name" value="Protein tyrosine phosphatase superfamily"/>
    <property type="match status" value="1"/>
</dbReference>
<dbReference type="AlphaFoldDB" id="A0A9P9E5S9"/>
<dbReference type="InterPro" id="IPR000387">
    <property type="entry name" value="Tyr_Pase_dom"/>
</dbReference>
<evidence type="ECO:0000313" key="3">
    <source>
        <dbReference type="EMBL" id="KAH7131905.1"/>
    </source>
</evidence>
<dbReference type="PANTHER" id="PTHR31126">
    <property type="entry name" value="TYROSINE-PROTEIN PHOSPHATASE"/>
    <property type="match status" value="1"/>
</dbReference>
<dbReference type="PROSITE" id="PS00383">
    <property type="entry name" value="TYR_PHOSPHATASE_1"/>
    <property type="match status" value="1"/>
</dbReference>
<protein>
    <submittedName>
        <fullName evidence="3">Protein-tyrosine phosphatase-like protein</fullName>
    </submittedName>
</protein>
<accession>A0A9P9E5S9</accession>
<dbReference type="OrthoDB" id="9988524at2759"/>
<sequence length="293" mass="33281">MSDSARPPLSIPNFRDAGAFLNKVIGRIRIKPGMVYRSGRPDDASFQDRQRLRNTYKLRTIIDLRTKTEHVQQAQKRDTKIKSSPAALQSNDEAAEPVKIPGINYYEINFNGTAFNKLLLWKLSWWELVRLVTLMVFGYRNEAIQILAPTMNTMGLVGIAKSLLEVSKPEIRQVFEIYSEERNYPVLVHCTQGKDRTGLVVMLLLGLLSENSLDAIEKDYLISEKGLESEKNEMLKELEKVGLSAEFTACDPDMVKEVFGHIHEKYGSIETYLESCGVGKEMQEKIRSILCCS</sequence>
<dbReference type="EMBL" id="JAGMWT010000003">
    <property type="protein sequence ID" value="KAH7131905.1"/>
    <property type="molecule type" value="Genomic_DNA"/>
</dbReference>
<comment type="caution">
    <text evidence="3">The sequence shown here is derived from an EMBL/GenBank/DDBJ whole genome shotgun (WGS) entry which is preliminary data.</text>
</comment>
<dbReference type="PANTHER" id="PTHR31126:SF10">
    <property type="entry name" value="PROTEIN PHOSPHATASE, PUTATIVE (AFU_ORTHOLOGUE AFUA_6G06650)-RELATED"/>
    <property type="match status" value="1"/>
</dbReference>
<dbReference type="InterPro" id="IPR026893">
    <property type="entry name" value="Tyr/Ser_Pase_IphP-type"/>
</dbReference>
<dbReference type="PROSITE" id="PS50056">
    <property type="entry name" value="TYR_PHOSPHATASE_2"/>
    <property type="match status" value="1"/>
</dbReference>
<dbReference type="GO" id="GO:0004721">
    <property type="term" value="F:phosphoprotein phosphatase activity"/>
    <property type="evidence" value="ECO:0007669"/>
    <property type="project" value="InterPro"/>
</dbReference>
<dbReference type="InterPro" id="IPR029021">
    <property type="entry name" value="Prot-tyrosine_phosphatase-like"/>
</dbReference>
<dbReference type="SUPFAM" id="SSF52799">
    <property type="entry name" value="(Phosphotyrosine protein) phosphatases II"/>
    <property type="match status" value="1"/>
</dbReference>
<dbReference type="InterPro" id="IPR016130">
    <property type="entry name" value="Tyr_Pase_AS"/>
</dbReference>
<feature type="region of interest" description="Disordered" evidence="1">
    <location>
        <begin position="69"/>
        <end position="88"/>
    </location>
</feature>
<gene>
    <name evidence="3" type="ORF">B0J11DRAFT_576859</name>
</gene>
<organism evidence="3 4">
    <name type="scientific">Dendryphion nanum</name>
    <dbReference type="NCBI Taxonomy" id="256645"/>
    <lineage>
        <taxon>Eukaryota</taxon>
        <taxon>Fungi</taxon>
        <taxon>Dikarya</taxon>
        <taxon>Ascomycota</taxon>
        <taxon>Pezizomycotina</taxon>
        <taxon>Dothideomycetes</taxon>
        <taxon>Pleosporomycetidae</taxon>
        <taxon>Pleosporales</taxon>
        <taxon>Torulaceae</taxon>
        <taxon>Dendryphion</taxon>
    </lineage>
</organism>
<evidence type="ECO:0000259" key="2">
    <source>
        <dbReference type="PROSITE" id="PS50056"/>
    </source>
</evidence>
<feature type="domain" description="Tyrosine specific protein phosphatases" evidence="2">
    <location>
        <begin position="161"/>
        <end position="217"/>
    </location>
</feature>
<name>A0A9P9E5S9_9PLEO</name>
<dbReference type="Pfam" id="PF13350">
    <property type="entry name" value="Y_phosphatase3"/>
    <property type="match status" value="1"/>
</dbReference>
<keyword evidence="4" id="KW-1185">Reference proteome</keyword>
<dbReference type="Proteomes" id="UP000700596">
    <property type="component" value="Unassembled WGS sequence"/>
</dbReference>
<evidence type="ECO:0000313" key="4">
    <source>
        <dbReference type="Proteomes" id="UP000700596"/>
    </source>
</evidence>
<evidence type="ECO:0000256" key="1">
    <source>
        <dbReference type="SAM" id="MobiDB-lite"/>
    </source>
</evidence>
<feature type="compositionally biased region" description="Basic and acidic residues" evidence="1">
    <location>
        <begin position="69"/>
        <end position="81"/>
    </location>
</feature>
<proteinExistence type="predicted"/>